<gene>
    <name evidence="2" type="ORF">BDZ90DRAFT_229400</name>
</gene>
<dbReference type="EMBL" id="KZ819662">
    <property type="protein sequence ID" value="PWN30379.1"/>
    <property type="molecule type" value="Genomic_DNA"/>
</dbReference>
<feature type="compositionally biased region" description="Low complexity" evidence="1">
    <location>
        <begin position="235"/>
        <end position="250"/>
    </location>
</feature>
<feature type="compositionally biased region" description="Low complexity" evidence="1">
    <location>
        <begin position="146"/>
        <end position="155"/>
    </location>
</feature>
<feature type="region of interest" description="Disordered" evidence="1">
    <location>
        <begin position="375"/>
        <end position="514"/>
    </location>
</feature>
<feature type="compositionally biased region" description="Low complexity" evidence="1">
    <location>
        <begin position="1035"/>
        <end position="1047"/>
    </location>
</feature>
<feature type="compositionally biased region" description="Polar residues" evidence="1">
    <location>
        <begin position="80"/>
        <end position="95"/>
    </location>
</feature>
<dbReference type="GeneID" id="37026865"/>
<evidence type="ECO:0000256" key="1">
    <source>
        <dbReference type="SAM" id="MobiDB-lite"/>
    </source>
</evidence>
<feature type="region of interest" description="Disordered" evidence="1">
    <location>
        <begin position="809"/>
        <end position="833"/>
    </location>
</feature>
<feature type="region of interest" description="Disordered" evidence="1">
    <location>
        <begin position="1035"/>
        <end position="1057"/>
    </location>
</feature>
<feature type="compositionally biased region" description="Basic and acidic residues" evidence="1">
    <location>
        <begin position="493"/>
        <end position="505"/>
    </location>
</feature>
<organism evidence="2 3">
    <name type="scientific">Jaminaea rosea</name>
    <dbReference type="NCBI Taxonomy" id="1569628"/>
    <lineage>
        <taxon>Eukaryota</taxon>
        <taxon>Fungi</taxon>
        <taxon>Dikarya</taxon>
        <taxon>Basidiomycota</taxon>
        <taxon>Ustilaginomycotina</taxon>
        <taxon>Exobasidiomycetes</taxon>
        <taxon>Microstromatales</taxon>
        <taxon>Microstromatales incertae sedis</taxon>
        <taxon>Jaminaea</taxon>
    </lineage>
</organism>
<proteinExistence type="predicted"/>
<feature type="compositionally biased region" description="Basic and acidic residues" evidence="1">
    <location>
        <begin position="1048"/>
        <end position="1057"/>
    </location>
</feature>
<dbReference type="RefSeq" id="XP_025364991.1">
    <property type="nucleotide sequence ID" value="XM_025505042.1"/>
</dbReference>
<sequence>MAAAADTTHEDEFDAFYGDEGFDEASLAQAELQATQVVRAQSAQPAPQSGPQVVAPLLSTQRKRTAKQQQQDYHHHQQHTAPSNKRQKLTFSQGAASGPRSVPLPPRPVDHYDYDEETPEVMWTDEGGYVQVPSRQSPPRQDHRPQQQLNQRLQQPRPPGPDDYHISHRGPGRPPALGAGHGESVPHDPWSDEHDWGDGDVEALSKVEEAAMVRLSQQATRSPSKPGAVEAGSRPPAQNGSNAAQQQQQQLPPPADSEAILEMRREKEEMERKLQEALSQLKQRTNAMYQRDGEIKMVRQRNDKAERDLAELHLTAQRQQQEFQRKLEEQEKTFAREKERLETTAAFDRIAQETSTARTVWPASVRRARRLAGEASQAFGAATQQQYIPPPVAPTTPTKRRNGVMPPPTSGSATGSPSRARRERGDDFDMSPSSSKARAARQGSLPRDKSAKKATPKPPPRAFAGFDNSFVDVDTPTASSASKQLRKAKKQQQRKEEGAEEDRSPSGDLDVQVNGDTTSEDLAAVNSANGSNTRPEQPEWSVKLAQSRQNRYFWAISWFSRKRTGLAALLLGHGSSQPLAPLSLPASRYLSAAVPLPNLVPDHCATLHRLLDTQVPTGAIDAIKDRHRAATELLLTTVTNSASSSDGERRFAFLTNTSAGDPLPQDEASFVAMTEADYWDCEESASEGMEDLYEDLAVALRTLMAVYLRLCMIDALQDTLALMTAVCISHPAFVNFLVSRDLPYELTAAQASSPSTQPQVAAPLPLRLNACLIESMRKACRILPLALSSPISVVSPYAETLVPATVAPGATQSRKAKQQQREQDEAARKQPWDMGGAQRDALLVSMLDLVEVLAYYLGVESGRHLKELFDAPGFIPTFLDAARPASTMRRFVRLLIQLCPQPDLWKTLIACRCDDALQSLPSLITSSRTPLLELLGKHLVDLKSKQKASEAHDLHVAVATLLTQLIITHHDALLLARESKTVLAALVQSIYADSNLIWNDDGHGISARDNRAEEICQRLVVDTRLLFYLYASPSRSNETEHSSSPSSGDHEGTNSHLMDHLHSHESHLLLNGIRHCFVLSLSRLAFAEEPPWLPQDCVRELQGVAELCSDLLEMVLSPEEVEAAWEVCAEGEEQEDEEEEERAELG</sequence>
<accession>A0A316UYK4</accession>
<evidence type="ECO:0000313" key="3">
    <source>
        <dbReference type="Proteomes" id="UP000245884"/>
    </source>
</evidence>
<feature type="compositionally biased region" description="Low complexity" evidence="1">
    <location>
        <begin position="36"/>
        <end position="56"/>
    </location>
</feature>
<feature type="region of interest" description="Disordered" evidence="1">
    <location>
        <begin position="36"/>
        <end position="272"/>
    </location>
</feature>
<feature type="non-terminal residue" evidence="2">
    <location>
        <position position="1146"/>
    </location>
</feature>
<feature type="compositionally biased region" description="Basic and acidic residues" evidence="1">
    <location>
        <begin position="184"/>
        <end position="211"/>
    </location>
</feature>
<feature type="region of interest" description="Disordered" evidence="1">
    <location>
        <begin position="1"/>
        <end position="20"/>
    </location>
</feature>
<feature type="compositionally biased region" description="Basic and acidic residues" evidence="1">
    <location>
        <begin position="261"/>
        <end position="272"/>
    </location>
</feature>
<reference evidence="2 3" key="1">
    <citation type="journal article" date="2018" name="Mol. Biol. Evol.">
        <title>Broad Genomic Sampling Reveals a Smut Pathogenic Ancestry of the Fungal Clade Ustilaginomycotina.</title>
        <authorList>
            <person name="Kijpornyongpan T."/>
            <person name="Mondo S.J."/>
            <person name="Barry K."/>
            <person name="Sandor L."/>
            <person name="Lee J."/>
            <person name="Lipzen A."/>
            <person name="Pangilinan J."/>
            <person name="LaButti K."/>
            <person name="Hainaut M."/>
            <person name="Henrissat B."/>
            <person name="Grigoriev I.V."/>
            <person name="Spatafora J.W."/>
            <person name="Aime M.C."/>
        </authorList>
    </citation>
    <scope>NUCLEOTIDE SEQUENCE [LARGE SCALE GENOMIC DNA]</scope>
    <source>
        <strain evidence="2 3">MCA 5214</strain>
    </source>
</reference>
<name>A0A316UYK4_9BASI</name>
<dbReference type="Proteomes" id="UP000245884">
    <property type="component" value="Unassembled WGS sequence"/>
</dbReference>
<feature type="compositionally biased region" description="Basic and acidic residues" evidence="1">
    <location>
        <begin position="819"/>
        <end position="831"/>
    </location>
</feature>
<evidence type="ECO:0000313" key="2">
    <source>
        <dbReference type="EMBL" id="PWN30379.1"/>
    </source>
</evidence>
<keyword evidence="3" id="KW-1185">Reference proteome</keyword>
<dbReference type="AlphaFoldDB" id="A0A316UYK4"/>
<protein>
    <submittedName>
        <fullName evidence="2">Uncharacterized protein</fullName>
    </submittedName>
</protein>
<dbReference type="OrthoDB" id="3366922at2759"/>